<evidence type="ECO:0000313" key="2">
    <source>
        <dbReference type="Proteomes" id="UP001329151"/>
    </source>
</evidence>
<proteinExistence type="predicted"/>
<dbReference type="EMBL" id="AP028947">
    <property type="protein sequence ID" value="BET26693.1"/>
    <property type="molecule type" value="Genomic_DNA"/>
</dbReference>
<evidence type="ECO:0000313" key="1">
    <source>
        <dbReference type="EMBL" id="BET26693.1"/>
    </source>
</evidence>
<dbReference type="AlphaFoldDB" id="A0AA86J1L9"/>
<name>A0AA86J1L9_9BURK</name>
<gene>
    <name evidence="1" type="ORF">RGQ30_21940</name>
</gene>
<accession>A0AA86J1L9</accession>
<sequence length="123" mass="13226">MIFAYATDERTLMIFPTENDAVRYCEGWDVSEGGWLFFAADGSPMEAIFSEPASKNGWVISHGFYSLRINAESEKTQLLALLPQVVAVQGEAPLNTVAAIEGLLTSRSTGMAASGLRPPAAAR</sequence>
<dbReference type="Proteomes" id="UP001329151">
    <property type="component" value="Chromosome"/>
</dbReference>
<reference evidence="1 2" key="1">
    <citation type="submission" date="2023-10" db="EMBL/GenBank/DDBJ databases">
        <title>Complete Genome Sequence of Limnobacter thiooxidans CS-K2T, Isolated from freshwater lake sediments in Bavaria, Germany.</title>
        <authorList>
            <person name="Naruki M."/>
            <person name="Watanabe A."/>
            <person name="Warashina T."/>
            <person name="Morita T."/>
            <person name="Arakawa K."/>
        </authorList>
    </citation>
    <scope>NUCLEOTIDE SEQUENCE [LARGE SCALE GENOMIC DNA]</scope>
    <source>
        <strain evidence="1 2">CS-K2</strain>
    </source>
</reference>
<organism evidence="1 2">
    <name type="scientific">Limnobacter thiooxidans</name>
    <dbReference type="NCBI Taxonomy" id="131080"/>
    <lineage>
        <taxon>Bacteria</taxon>
        <taxon>Pseudomonadati</taxon>
        <taxon>Pseudomonadota</taxon>
        <taxon>Betaproteobacteria</taxon>
        <taxon>Burkholderiales</taxon>
        <taxon>Burkholderiaceae</taxon>
        <taxon>Limnobacter</taxon>
    </lineage>
</organism>
<protein>
    <submittedName>
        <fullName evidence="1">Uncharacterized protein</fullName>
    </submittedName>
</protein>
<dbReference type="RefSeq" id="WP_130555856.1">
    <property type="nucleotide sequence ID" value="NZ_AP028947.1"/>
</dbReference>
<keyword evidence="2" id="KW-1185">Reference proteome</keyword>
<dbReference type="KEGG" id="lto:RGQ30_21940"/>